<keyword evidence="4" id="KW-1185">Reference proteome</keyword>
<organism evidence="3 4">
    <name type="scientific">Stigmatella aurantiaca</name>
    <dbReference type="NCBI Taxonomy" id="41"/>
    <lineage>
        <taxon>Bacteria</taxon>
        <taxon>Pseudomonadati</taxon>
        <taxon>Myxococcota</taxon>
        <taxon>Myxococcia</taxon>
        <taxon>Myxococcales</taxon>
        <taxon>Cystobacterineae</taxon>
        <taxon>Archangiaceae</taxon>
        <taxon>Stigmatella</taxon>
    </lineage>
</organism>
<dbReference type="InterPro" id="IPR032466">
    <property type="entry name" value="Metal_Hydrolase"/>
</dbReference>
<dbReference type="OrthoDB" id="1407586at2"/>
<dbReference type="RefSeq" id="WP_075006728.1">
    <property type="nucleotide sequence ID" value="NZ_FOAP01000006.1"/>
</dbReference>
<protein>
    <recommendedName>
        <fullName evidence="2">Amidohydrolase-related domain-containing protein</fullName>
    </recommendedName>
</protein>
<dbReference type="Pfam" id="PF04909">
    <property type="entry name" value="Amidohydro_2"/>
    <property type="match status" value="1"/>
</dbReference>
<evidence type="ECO:0000313" key="4">
    <source>
        <dbReference type="Proteomes" id="UP000182719"/>
    </source>
</evidence>
<dbReference type="SUPFAM" id="SSF51556">
    <property type="entry name" value="Metallo-dependent hydrolases"/>
    <property type="match status" value="1"/>
</dbReference>
<evidence type="ECO:0000256" key="1">
    <source>
        <dbReference type="ARBA" id="ARBA00023239"/>
    </source>
</evidence>
<dbReference type="EMBL" id="FOAP01000006">
    <property type="protein sequence ID" value="SEL42762.1"/>
    <property type="molecule type" value="Genomic_DNA"/>
</dbReference>
<dbReference type="PANTHER" id="PTHR21240">
    <property type="entry name" value="2-AMINO-3-CARBOXYLMUCONATE-6-SEMIALDEHYDE DECARBOXYLASE"/>
    <property type="match status" value="1"/>
</dbReference>
<accession>A0A1H7Q462</accession>
<reference evidence="4" key="1">
    <citation type="submission" date="2016-10" db="EMBL/GenBank/DDBJ databases">
        <authorList>
            <person name="Varghese N."/>
            <person name="Submissions S."/>
        </authorList>
    </citation>
    <scope>NUCLEOTIDE SEQUENCE [LARGE SCALE GENOMIC DNA]</scope>
    <source>
        <strain evidence="4">DSM 17044</strain>
    </source>
</reference>
<keyword evidence="1" id="KW-0456">Lyase</keyword>
<dbReference type="Proteomes" id="UP000182719">
    <property type="component" value="Unassembled WGS sequence"/>
</dbReference>
<name>A0A1H7Q462_STIAU</name>
<feature type="domain" description="Amidohydrolase-related" evidence="2">
    <location>
        <begin position="3"/>
        <end position="249"/>
    </location>
</feature>
<dbReference type="InterPro" id="IPR032465">
    <property type="entry name" value="ACMSD"/>
</dbReference>
<dbReference type="AlphaFoldDB" id="A0A1H7Q462"/>
<dbReference type="InterPro" id="IPR006680">
    <property type="entry name" value="Amidohydro-rel"/>
</dbReference>
<sequence length="250" mass="27226">MIIDAHAHLSPTPFGSAENYLEMLKESGIQQGVVCPGGMLDVRKMNDFVSGQKKPDTTPKNDYVSQSVQAHPQLHPVACVDPCDSQSVAKLETYLGQGFRGLMVSPLVHKFSFSDGTMEELAALCGEHGVPIISHNGWRPGANTQDFVRLAKAFPRTNFILEHMGAHPADAEATDATASMDNLFLETSLGAHLHIVETVKKAGPNKLIFGSEYPLSHPAVEMKKVFMLPITDGERERILGGNIRGLLRLD</sequence>
<evidence type="ECO:0000313" key="3">
    <source>
        <dbReference type="EMBL" id="SEL42762.1"/>
    </source>
</evidence>
<evidence type="ECO:0000259" key="2">
    <source>
        <dbReference type="Pfam" id="PF04909"/>
    </source>
</evidence>
<dbReference type="Gene3D" id="3.20.20.140">
    <property type="entry name" value="Metal-dependent hydrolases"/>
    <property type="match status" value="1"/>
</dbReference>
<dbReference type="GO" id="GO:0016787">
    <property type="term" value="F:hydrolase activity"/>
    <property type="evidence" value="ECO:0007669"/>
    <property type="project" value="InterPro"/>
</dbReference>
<gene>
    <name evidence="3" type="ORF">SAMN05444354_1066</name>
</gene>
<dbReference type="GO" id="GO:0016831">
    <property type="term" value="F:carboxy-lyase activity"/>
    <property type="evidence" value="ECO:0007669"/>
    <property type="project" value="InterPro"/>
</dbReference>
<proteinExistence type="predicted"/>